<dbReference type="Proteomes" id="UP000243502">
    <property type="component" value="Chromosome 3"/>
</dbReference>
<dbReference type="KEGG" id="pter:C2L65_36075"/>
<evidence type="ECO:0000313" key="2">
    <source>
        <dbReference type="Proteomes" id="UP000243502"/>
    </source>
</evidence>
<protein>
    <submittedName>
        <fullName evidence="1">MarR family transcriptional regulator</fullName>
    </submittedName>
</protein>
<dbReference type="InterPro" id="IPR036388">
    <property type="entry name" value="WH-like_DNA-bd_sf"/>
</dbReference>
<dbReference type="Gene3D" id="1.10.10.10">
    <property type="entry name" value="Winged helix-like DNA-binding domain superfamily/Winged helix DNA-binding domain"/>
    <property type="match status" value="1"/>
</dbReference>
<name>A0A2I8F0K9_9BURK</name>
<sequence>MGVVLWTPAVDNVERIKMHQIAVREDQLADAKTLGQTYLLALRGMRTLGKRLEDVFRPTGLSVLQFCIMTMLLDDSAPTVKDIANACQLEMSRVSDQVGLLARGRLITTSAPPEDRRIRRVALTEIGRNSVLQALISWQALDVELANIFSDGAFCQLATLSSPPPVRGYSENPDRSRA</sequence>
<dbReference type="AlphaFoldDB" id="A0A2I8F0K9"/>
<reference evidence="1 2" key="1">
    <citation type="submission" date="2018-01" db="EMBL/GenBank/DDBJ databases">
        <title>Species boundaries and ecological features among Paraburkholderia terrae DSMZ17804T, P. hospita DSMZ17164T and P. caribensis DSMZ13236T.</title>
        <authorList>
            <person name="Pratama A.A."/>
        </authorList>
    </citation>
    <scope>NUCLEOTIDE SEQUENCE [LARGE SCALE GENOMIC DNA]</scope>
    <source>
        <strain evidence="1 2">DSM 17804</strain>
    </source>
</reference>
<gene>
    <name evidence="1" type="ORF">C2L65_36075</name>
</gene>
<evidence type="ECO:0000313" key="1">
    <source>
        <dbReference type="EMBL" id="AUT65011.1"/>
    </source>
</evidence>
<dbReference type="SUPFAM" id="SSF46785">
    <property type="entry name" value="Winged helix' DNA-binding domain"/>
    <property type="match status" value="1"/>
</dbReference>
<dbReference type="InterPro" id="IPR036390">
    <property type="entry name" value="WH_DNA-bd_sf"/>
</dbReference>
<proteinExistence type="predicted"/>
<organism evidence="1 2">
    <name type="scientific">Paraburkholderia terrae</name>
    <dbReference type="NCBI Taxonomy" id="311230"/>
    <lineage>
        <taxon>Bacteria</taxon>
        <taxon>Pseudomonadati</taxon>
        <taxon>Pseudomonadota</taxon>
        <taxon>Betaproteobacteria</taxon>
        <taxon>Burkholderiales</taxon>
        <taxon>Burkholderiaceae</taxon>
        <taxon>Paraburkholderia</taxon>
    </lineage>
</organism>
<accession>A0A2I8F0K9</accession>
<dbReference type="EMBL" id="CP026113">
    <property type="protein sequence ID" value="AUT65011.1"/>
    <property type="molecule type" value="Genomic_DNA"/>
</dbReference>